<evidence type="ECO:0000256" key="1">
    <source>
        <dbReference type="SAM" id="MobiDB-lite"/>
    </source>
</evidence>
<accession>A0ABT0I7F3</accession>
<evidence type="ECO:0000256" key="2">
    <source>
        <dbReference type="SAM" id="Phobius"/>
    </source>
</evidence>
<evidence type="ECO:0000313" key="4">
    <source>
        <dbReference type="Proteomes" id="UP001522868"/>
    </source>
</evidence>
<keyword evidence="2" id="KW-1133">Transmembrane helix</keyword>
<keyword evidence="4" id="KW-1185">Reference proteome</keyword>
<sequence length="87" mass="9087">MLRHEFHPGRLVTGATGLAVAVLYAGDAAGAWHAPWYAVFPVLVLGLLLAGAAGYAGYRARRRRADQAASTENSGAPASTRGSQPIR</sequence>
<comment type="caution">
    <text evidence="3">The sequence shown here is derived from an EMBL/GenBank/DDBJ whole genome shotgun (WGS) entry which is preliminary data.</text>
</comment>
<reference evidence="3 4" key="1">
    <citation type="submission" date="2022-04" db="EMBL/GenBank/DDBJ databases">
        <title>Streptomyces sp. nov. LCR6-01 isolated from Lichen of Dirinaria sp.</title>
        <authorList>
            <person name="Kanchanasin P."/>
            <person name="Tanasupawat S."/>
            <person name="Phongsopitanun W."/>
        </authorList>
    </citation>
    <scope>NUCLEOTIDE SEQUENCE [LARGE SCALE GENOMIC DNA]</scope>
    <source>
        <strain evidence="3 4">LCR6-01</strain>
    </source>
</reference>
<gene>
    <name evidence="3" type="ORF">M1O15_07440</name>
</gene>
<feature type="compositionally biased region" description="Polar residues" evidence="1">
    <location>
        <begin position="68"/>
        <end position="87"/>
    </location>
</feature>
<organism evidence="3 4">
    <name type="scientific">Streptomyces lichenis</name>
    <dbReference type="NCBI Taxonomy" id="2306967"/>
    <lineage>
        <taxon>Bacteria</taxon>
        <taxon>Bacillati</taxon>
        <taxon>Actinomycetota</taxon>
        <taxon>Actinomycetes</taxon>
        <taxon>Kitasatosporales</taxon>
        <taxon>Streptomycetaceae</taxon>
        <taxon>Streptomyces</taxon>
    </lineage>
</organism>
<name>A0ABT0I7F3_9ACTN</name>
<dbReference type="Proteomes" id="UP001522868">
    <property type="component" value="Unassembled WGS sequence"/>
</dbReference>
<proteinExistence type="predicted"/>
<dbReference type="RefSeq" id="WP_248632451.1">
    <property type="nucleotide sequence ID" value="NZ_JALPTH010000005.1"/>
</dbReference>
<feature type="region of interest" description="Disordered" evidence="1">
    <location>
        <begin position="66"/>
        <end position="87"/>
    </location>
</feature>
<dbReference type="EMBL" id="JALPTH010000005">
    <property type="protein sequence ID" value="MCK8677222.1"/>
    <property type="molecule type" value="Genomic_DNA"/>
</dbReference>
<keyword evidence="2" id="KW-0472">Membrane</keyword>
<feature type="transmembrane region" description="Helical" evidence="2">
    <location>
        <begin position="38"/>
        <end position="58"/>
    </location>
</feature>
<evidence type="ECO:0000313" key="3">
    <source>
        <dbReference type="EMBL" id="MCK8677222.1"/>
    </source>
</evidence>
<protein>
    <submittedName>
        <fullName evidence="3">Uncharacterized protein</fullName>
    </submittedName>
</protein>
<keyword evidence="2" id="KW-0812">Transmembrane</keyword>